<keyword evidence="3" id="KW-1003">Cell membrane</keyword>
<dbReference type="AlphaFoldDB" id="A0A918DZW5"/>
<dbReference type="PANTHER" id="PTHR11795:SF445">
    <property type="entry name" value="AMINO ACID ABC TRANSPORTER PERMEASE PROTEIN"/>
    <property type="match status" value="1"/>
</dbReference>
<dbReference type="InterPro" id="IPR043428">
    <property type="entry name" value="LivM-like"/>
</dbReference>
<keyword evidence="4 9" id="KW-0812">Transmembrane</keyword>
<dbReference type="Pfam" id="PF02653">
    <property type="entry name" value="BPD_transp_2"/>
    <property type="match status" value="2"/>
</dbReference>
<feature type="transmembrane region" description="Helical" evidence="9">
    <location>
        <begin position="461"/>
        <end position="478"/>
    </location>
</feature>
<evidence type="ECO:0008006" key="12">
    <source>
        <dbReference type="Google" id="ProtNLM"/>
    </source>
</evidence>
<feature type="transmembrane region" description="Helical" evidence="9">
    <location>
        <begin position="6"/>
        <end position="28"/>
    </location>
</feature>
<evidence type="ECO:0000256" key="8">
    <source>
        <dbReference type="ARBA" id="ARBA00037998"/>
    </source>
</evidence>
<organism evidence="10 11">
    <name type="scientific">Wenjunlia tyrosinilytica</name>
    <dbReference type="NCBI Taxonomy" id="1544741"/>
    <lineage>
        <taxon>Bacteria</taxon>
        <taxon>Bacillati</taxon>
        <taxon>Actinomycetota</taxon>
        <taxon>Actinomycetes</taxon>
        <taxon>Kitasatosporales</taxon>
        <taxon>Streptomycetaceae</taxon>
        <taxon>Wenjunlia</taxon>
    </lineage>
</organism>
<gene>
    <name evidence="10" type="ORF">GCM10012280_52040</name>
</gene>
<feature type="transmembrane region" description="Helical" evidence="9">
    <location>
        <begin position="147"/>
        <end position="165"/>
    </location>
</feature>
<sequence length="646" mass="65699">MASLTVDLALAGIAVGSAAALTGIGLIVTYRATGVLNLAHGAIAMVTAYLLRQLVVVWHWPTGAAAALCLLVVAPGIGVVLDLLVFRPLAARGAGTAETLVATLGVFVLLVGAAFLAWGGDARADVPSLVSARPVTLPGGLSVRLDTLVQFGAVAVVALAVAAVTRWTRIGDELRAVVDNRRLAVLRGIDADRVAAVGWAFGSFTAGLAGVLLAPYLRLDPYGLSLLVLETMAVAVGAGMRSLPAAVFTALVVGVAQSELTALHPTAAAQPLVQAVGANLFVVALLVSVFVLPRIGGVGAERAAAALTRGRRTTSPVGWAACAVVLLLPLGLRAMDLYAALQVPALAIVLLSIVVVTGYGGQISLGQAGYAGLGALFAAMLSSGTFFGLPPLDEFAALPLAVLLVAPLGLLTGWPAIRRRGLALALTTFALGVAVSRFVFAQPFFTSGLVLNRPRGLSGDRAFYVFELALLTAALLVVRNLHRGRLGRALAAMRDHEQGAAAAGVPVPRLKLFAFAVGAASAALGGALLGMAGRAFDPADFDPVRGLLWFAAVVVMGADSALGAVLAAGLLVGLDTGTHEGVSALVVGVLAVLLGRFPGGLVNTVLTRREERGAPRAGPLVAPDAVLTAEGRRVRDRVRSASGRGP</sequence>
<evidence type="ECO:0000313" key="10">
    <source>
        <dbReference type="EMBL" id="GGO95261.1"/>
    </source>
</evidence>
<keyword evidence="6 9" id="KW-1133">Transmembrane helix</keyword>
<evidence type="ECO:0000256" key="5">
    <source>
        <dbReference type="ARBA" id="ARBA00022970"/>
    </source>
</evidence>
<feature type="transmembrane region" description="Helical" evidence="9">
    <location>
        <begin position="97"/>
        <end position="118"/>
    </location>
</feature>
<dbReference type="PANTHER" id="PTHR11795">
    <property type="entry name" value="BRANCHED-CHAIN AMINO ACID TRANSPORT SYSTEM PERMEASE PROTEIN LIVH"/>
    <property type="match status" value="1"/>
</dbReference>
<dbReference type="GO" id="GO:0015658">
    <property type="term" value="F:branched-chain amino acid transmembrane transporter activity"/>
    <property type="evidence" value="ECO:0007669"/>
    <property type="project" value="InterPro"/>
</dbReference>
<keyword evidence="11" id="KW-1185">Reference proteome</keyword>
<dbReference type="InterPro" id="IPR052157">
    <property type="entry name" value="BCAA_transport_permease"/>
</dbReference>
<proteinExistence type="inferred from homology"/>
<evidence type="ECO:0000256" key="4">
    <source>
        <dbReference type="ARBA" id="ARBA00022692"/>
    </source>
</evidence>
<dbReference type="EMBL" id="BMMS01000025">
    <property type="protein sequence ID" value="GGO95261.1"/>
    <property type="molecule type" value="Genomic_DNA"/>
</dbReference>
<keyword evidence="5" id="KW-0029">Amino-acid transport</keyword>
<comment type="similarity">
    <text evidence="8">Belongs to the binding-protein-dependent transport system permease family. LivHM subfamily.</text>
</comment>
<protein>
    <recommendedName>
        <fullName evidence="12">ABC transporter permease</fullName>
    </recommendedName>
</protein>
<evidence type="ECO:0000256" key="2">
    <source>
        <dbReference type="ARBA" id="ARBA00022448"/>
    </source>
</evidence>
<accession>A0A918DZW5</accession>
<dbReference type="CDD" id="cd06582">
    <property type="entry name" value="TM_PBP1_LivH_like"/>
    <property type="match status" value="1"/>
</dbReference>
<evidence type="ECO:0000256" key="3">
    <source>
        <dbReference type="ARBA" id="ARBA00022475"/>
    </source>
</evidence>
<feature type="transmembrane region" description="Helical" evidence="9">
    <location>
        <begin position="548"/>
        <end position="574"/>
    </location>
</feature>
<dbReference type="Proteomes" id="UP000641932">
    <property type="component" value="Unassembled WGS sequence"/>
</dbReference>
<evidence type="ECO:0000256" key="9">
    <source>
        <dbReference type="SAM" id="Phobius"/>
    </source>
</evidence>
<feature type="transmembrane region" description="Helical" evidence="9">
    <location>
        <begin position="313"/>
        <end position="332"/>
    </location>
</feature>
<feature type="transmembrane region" description="Helical" evidence="9">
    <location>
        <begin position="421"/>
        <end position="441"/>
    </location>
</feature>
<reference evidence="10" key="2">
    <citation type="submission" date="2020-09" db="EMBL/GenBank/DDBJ databases">
        <authorList>
            <person name="Sun Q."/>
            <person name="Zhou Y."/>
        </authorList>
    </citation>
    <scope>NUCLEOTIDE SEQUENCE</scope>
    <source>
        <strain evidence="10">CGMCC 4.7201</strain>
    </source>
</reference>
<feature type="transmembrane region" description="Helical" evidence="9">
    <location>
        <begin position="35"/>
        <end position="58"/>
    </location>
</feature>
<feature type="transmembrane region" description="Helical" evidence="9">
    <location>
        <begin position="581"/>
        <end position="599"/>
    </location>
</feature>
<dbReference type="InterPro" id="IPR001851">
    <property type="entry name" value="ABC_transp_permease"/>
</dbReference>
<evidence type="ECO:0000313" key="11">
    <source>
        <dbReference type="Proteomes" id="UP000641932"/>
    </source>
</evidence>
<dbReference type="GO" id="GO:0005886">
    <property type="term" value="C:plasma membrane"/>
    <property type="evidence" value="ECO:0007669"/>
    <property type="project" value="UniProtKB-SubCell"/>
</dbReference>
<reference evidence="10" key="1">
    <citation type="journal article" date="2014" name="Int. J. Syst. Evol. Microbiol.">
        <title>Complete genome sequence of Corynebacterium casei LMG S-19264T (=DSM 44701T), isolated from a smear-ripened cheese.</title>
        <authorList>
            <consortium name="US DOE Joint Genome Institute (JGI-PGF)"/>
            <person name="Walter F."/>
            <person name="Albersmeier A."/>
            <person name="Kalinowski J."/>
            <person name="Ruckert C."/>
        </authorList>
    </citation>
    <scope>NUCLEOTIDE SEQUENCE</scope>
    <source>
        <strain evidence="10">CGMCC 4.7201</strain>
    </source>
</reference>
<feature type="transmembrane region" description="Helical" evidence="9">
    <location>
        <begin position="395"/>
        <end position="414"/>
    </location>
</feature>
<dbReference type="CDD" id="cd06581">
    <property type="entry name" value="TM_PBP1_LivM_like"/>
    <property type="match status" value="1"/>
</dbReference>
<feature type="transmembrane region" description="Helical" evidence="9">
    <location>
        <begin position="64"/>
        <end position="85"/>
    </location>
</feature>
<feature type="transmembrane region" description="Helical" evidence="9">
    <location>
        <begin position="196"/>
        <end position="216"/>
    </location>
</feature>
<evidence type="ECO:0000256" key="6">
    <source>
        <dbReference type="ARBA" id="ARBA00022989"/>
    </source>
</evidence>
<dbReference type="RefSeq" id="WP_373287092.1">
    <property type="nucleotide sequence ID" value="NZ_BMMS01000025.1"/>
</dbReference>
<name>A0A918DZW5_9ACTN</name>
<feature type="transmembrane region" description="Helical" evidence="9">
    <location>
        <begin position="368"/>
        <end position="389"/>
    </location>
</feature>
<keyword evidence="7 9" id="KW-0472">Membrane</keyword>
<keyword evidence="2" id="KW-0813">Transport</keyword>
<feature type="transmembrane region" description="Helical" evidence="9">
    <location>
        <begin position="512"/>
        <end position="536"/>
    </location>
</feature>
<evidence type="ECO:0000256" key="1">
    <source>
        <dbReference type="ARBA" id="ARBA00004651"/>
    </source>
</evidence>
<dbReference type="GO" id="GO:0006865">
    <property type="term" value="P:amino acid transport"/>
    <property type="evidence" value="ECO:0007669"/>
    <property type="project" value="UniProtKB-KW"/>
</dbReference>
<evidence type="ECO:0000256" key="7">
    <source>
        <dbReference type="ARBA" id="ARBA00023136"/>
    </source>
</evidence>
<feature type="transmembrane region" description="Helical" evidence="9">
    <location>
        <begin position="272"/>
        <end position="292"/>
    </location>
</feature>
<comment type="caution">
    <text evidence="10">The sequence shown here is derived from an EMBL/GenBank/DDBJ whole genome shotgun (WGS) entry which is preliminary data.</text>
</comment>
<comment type="subcellular location">
    <subcellularLocation>
        <location evidence="1">Cell membrane</location>
        <topology evidence="1">Multi-pass membrane protein</topology>
    </subcellularLocation>
</comment>
<feature type="transmembrane region" description="Helical" evidence="9">
    <location>
        <begin position="338"/>
        <end position="361"/>
    </location>
</feature>